<dbReference type="SUPFAM" id="SSF55718">
    <property type="entry name" value="SCP-like"/>
    <property type="match status" value="1"/>
</dbReference>
<sequence length="215" mass="22977">MLPQNLPAGTSVESFFEDVLPEAHRRLVPADPSAGEYVVAIRMEGPGTDSTRYAYTIRGREISVKQGDASADVQAHLWIAGEYAALAFFLEDWSGPRRFAPTFEPAQGVKLITDPRVLKRLSQATGKIELGLVDFEGGAGNLVISAGGAKKHALKDAASDAVIETRVSVFEKLLAGKLGPDEAIADSHVAVRGKKLVAMQFAFALAPFFPAAARE</sequence>
<protein>
    <submittedName>
        <fullName evidence="2">SCP2 sterol-binding domain-containing protein</fullName>
    </submittedName>
</protein>
<organism evidence="2 3">
    <name type="scientific">Pendulispora rubella</name>
    <dbReference type="NCBI Taxonomy" id="2741070"/>
    <lineage>
        <taxon>Bacteria</taxon>
        <taxon>Pseudomonadati</taxon>
        <taxon>Myxococcota</taxon>
        <taxon>Myxococcia</taxon>
        <taxon>Myxococcales</taxon>
        <taxon>Sorangiineae</taxon>
        <taxon>Pendulisporaceae</taxon>
        <taxon>Pendulispora</taxon>
    </lineage>
</organism>
<feature type="domain" description="SCP2" evidence="1">
    <location>
        <begin position="115"/>
        <end position="204"/>
    </location>
</feature>
<evidence type="ECO:0000259" key="1">
    <source>
        <dbReference type="Pfam" id="PF02036"/>
    </source>
</evidence>
<dbReference type="Pfam" id="PF02036">
    <property type="entry name" value="SCP2"/>
    <property type="match status" value="1"/>
</dbReference>
<dbReference type="InterPro" id="IPR003033">
    <property type="entry name" value="SCP2_sterol-bd_dom"/>
</dbReference>
<reference evidence="2" key="1">
    <citation type="submission" date="2021-12" db="EMBL/GenBank/DDBJ databases">
        <title>Discovery of the Pendulisporaceae a myxobacterial family with distinct sporulation behavior and unique specialized metabolism.</title>
        <authorList>
            <person name="Garcia R."/>
            <person name="Popoff A."/>
            <person name="Bader C.D."/>
            <person name="Loehr J."/>
            <person name="Walesch S."/>
            <person name="Walt C."/>
            <person name="Boldt J."/>
            <person name="Bunk B."/>
            <person name="Haeckl F.J.F.P.J."/>
            <person name="Gunesch A.P."/>
            <person name="Birkelbach J."/>
            <person name="Nuebel U."/>
            <person name="Pietschmann T."/>
            <person name="Bach T."/>
            <person name="Mueller R."/>
        </authorList>
    </citation>
    <scope>NUCLEOTIDE SEQUENCE</scope>
    <source>
        <strain evidence="2">MSr11367</strain>
    </source>
</reference>
<keyword evidence="3" id="KW-1185">Reference proteome</keyword>
<dbReference type="RefSeq" id="WP_394837477.1">
    <property type="nucleotide sequence ID" value="NZ_CP089929.1"/>
</dbReference>
<dbReference type="Proteomes" id="UP001374803">
    <property type="component" value="Chromosome"/>
</dbReference>
<proteinExistence type="predicted"/>
<accession>A0ABZ2LBR2</accession>
<gene>
    <name evidence="2" type="ORF">LVJ94_11265</name>
</gene>
<evidence type="ECO:0000313" key="3">
    <source>
        <dbReference type="Proteomes" id="UP001374803"/>
    </source>
</evidence>
<dbReference type="InterPro" id="IPR036527">
    <property type="entry name" value="SCP2_sterol-bd_dom_sf"/>
</dbReference>
<name>A0ABZ2LBR2_9BACT</name>
<evidence type="ECO:0000313" key="2">
    <source>
        <dbReference type="EMBL" id="WXB07810.1"/>
    </source>
</evidence>
<dbReference type="EMBL" id="CP089983">
    <property type="protein sequence ID" value="WXB07810.1"/>
    <property type="molecule type" value="Genomic_DNA"/>
</dbReference>